<dbReference type="PANTHER" id="PTHR30381:SF0">
    <property type="entry name" value="FLAGELLAR P-RING PROTEIN"/>
    <property type="match status" value="1"/>
</dbReference>
<protein>
    <submittedName>
        <fullName evidence="5">Flagellar basal body P-ring protein FlgI</fullName>
    </submittedName>
</protein>
<keyword evidence="3" id="KW-0732">Signal</keyword>
<dbReference type="Pfam" id="PF02119">
    <property type="entry name" value="FlgI"/>
    <property type="match status" value="1"/>
</dbReference>
<keyword evidence="5" id="KW-0969">Cilium</keyword>
<dbReference type="PANTHER" id="PTHR30381">
    <property type="entry name" value="FLAGELLAR P-RING PERIPLASMIC PROTEIN FLGI"/>
    <property type="match status" value="1"/>
</dbReference>
<evidence type="ECO:0000313" key="6">
    <source>
        <dbReference type="Proteomes" id="UP001287282"/>
    </source>
</evidence>
<evidence type="ECO:0000313" key="5">
    <source>
        <dbReference type="EMBL" id="MDV2687219.1"/>
    </source>
</evidence>
<feature type="non-terminal residue" evidence="5">
    <location>
        <position position="88"/>
    </location>
</feature>
<sequence length="88" mass="8780">DFTTAQNVAAAINGKLGFGVAQAVDAVSVAVRAPVGADVRATLMSTIENLDVTTAEPPAKVIVNARSGTVVINSAVRVGPAAVTHGKL</sequence>
<name>A0ABU3XH64_9BACI</name>
<dbReference type="EMBL" id="JAWJBA010000453">
    <property type="protein sequence ID" value="MDV2687219.1"/>
    <property type="molecule type" value="Genomic_DNA"/>
</dbReference>
<evidence type="ECO:0000256" key="3">
    <source>
        <dbReference type="ARBA" id="ARBA00022729"/>
    </source>
</evidence>
<organism evidence="5 6">
    <name type="scientific">Alkalihalophilus lindianensis</name>
    <dbReference type="NCBI Taxonomy" id="1630542"/>
    <lineage>
        <taxon>Bacteria</taxon>
        <taxon>Bacillati</taxon>
        <taxon>Bacillota</taxon>
        <taxon>Bacilli</taxon>
        <taxon>Bacillales</taxon>
        <taxon>Bacillaceae</taxon>
        <taxon>Alkalihalophilus</taxon>
    </lineage>
</organism>
<dbReference type="Proteomes" id="UP001287282">
    <property type="component" value="Unassembled WGS sequence"/>
</dbReference>
<evidence type="ECO:0000256" key="2">
    <source>
        <dbReference type="ARBA" id="ARBA00004117"/>
    </source>
</evidence>
<keyword evidence="6" id="KW-1185">Reference proteome</keyword>
<proteinExistence type="predicted"/>
<keyword evidence="5" id="KW-0282">Flagellum</keyword>
<evidence type="ECO:0000256" key="1">
    <source>
        <dbReference type="ARBA" id="ARBA00002591"/>
    </source>
</evidence>
<keyword evidence="4" id="KW-0975">Bacterial flagellum</keyword>
<evidence type="ECO:0000256" key="4">
    <source>
        <dbReference type="ARBA" id="ARBA00023143"/>
    </source>
</evidence>
<comment type="subcellular location">
    <subcellularLocation>
        <location evidence="2">Bacterial flagellum basal body</location>
    </subcellularLocation>
</comment>
<keyword evidence="5" id="KW-0966">Cell projection</keyword>
<accession>A0ABU3XH64</accession>
<reference evidence="5 6" key="1">
    <citation type="submission" date="2023-10" db="EMBL/GenBank/DDBJ databases">
        <title>Screening of Alkalihalobacillus lindianensis BZ-TG-R113 and Its Alleviation of Salt Stress on Rapeseed Growth.</title>
        <authorList>
            <person name="Zhao B."/>
            <person name="Guo T."/>
        </authorList>
    </citation>
    <scope>NUCLEOTIDE SEQUENCE [LARGE SCALE GENOMIC DNA]</scope>
    <source>
        <strain evidence="5 6">BZ-TG-R113</strain>
    </source>
</reference>
<feature type="non-terminal residue" evidence="5">
    <location>
        <position position="1"/>
    </location>
</feature>
<comment type="caution">
    <text evidence="5">The sequence shown here is derived from an EMBL/GenBank/DDBJ whole genome shotgun (WGS) entry which is preliminary data.</text>
</comment>
<comment type="function">
    <text evidence="1">Assembles around the rod to form the L-ring and probably protects the motor/basal body from shearing forces during rotation.</text>
</comment>
<dbReference type="InterPro" id="IPR001782">
    <property type="entry name" value="Flag_FlgI"/>
</dbReference>
<gene>
    <name evidence="5" type="ORF">RYX56_23005</name>
</gene>